<dbReference type="InterPro" id="IPR036388">
    <property type="entry name" value="WH-like_DNA-bd_sf"/>
</dbReference>
<evidence type="ECO:0000259" key="1">
    <source>
        <dbReference type="Pfam" id="PF03551"/>
    </source>
</evidence>
<evidence type="ECO:0000313" key="3">
    <source>
        <dbReference type="Proteomes" id="UP000705283"/>
    </source>
</evidence>
<evidence type="ECO:0000313" key="2">
    <source>
        <dbReference type="EMBL" id="MBF6637297.1"/>
    </source>
</evidence>
<dbReference type="PANTHER" id="PTHR43252:SF7">
    <property type="entry name" value="TRANSCRIPTIONAL REGULATOR YQJI"/>
    <property type="match status" value="1"/>
</dbReference>
<dbReference type="InterPro" id="IPR005149">
    <property type="entry name" value="Tscrpt_reg_PadR_N"/>
</dbReference>
<dbReference type="PANTHER" id="PTHR43252">
    <property type="entry name" value="TRANSCRIPTIONAL REGULATOR YQJI"/>
    <property type="match status" value="1"/>
</dbReference>
<accession>A0AA40X236</accession>
<dbReference type="AlphaFoldDB" id="A0AA40X236"/>
<dbReference type="Pfam" id="PF03551">
    <property type="entry name" value="PadR"/>
    <property type="match status" value="1"/>
</dbReference>
<reference evidence="2" key="2">
    <citation type="submission" date="2022-09" db="EMBL/GenBank/DDBJ databases">
        <title>Rouxiella aceris sp. nov., isolated from tree sap and emended description of the genus Rhouxiella.</title>
        <authorList>
            <person name="Kim I.S."/>
        </authorList>
    </citation>
    <scope>NUCLEOTIDE SEQUENCE</scope>
    <source>
        <strain evidence="2">SAP-2</strain>
    </source>
</reference>
<sequence length="170" mass="19605">MKKIYAIHAPPKKNHARRGKTFKNEELLLLVLYFIKINPAHGYGIIKSIENYSMGGYVPSAGVVYPTLTMLEYLGYAETQLIDEIRKKFFITDLGEKHLAKKKSAIDTILEKLKALVAEKNPVRNSEIYYALENLKIIVKIKMRNECINREDIEEIIESILEATHRINEI</sequence>
<dbReference type="Gene3D" id="1.10.10.10">
    <property type="entry name" value="Winged helix-like DNA-binding domain superfamily/Winged helix DNA-binding domain"/>
    <property type="match status" value="1"/>
</dbReference>
<organism evidence="2 3">
    <name type="scientific">Rouxiella silvae</name>
    <dbReference type="NCBI Taxonomy" id="1646373"/>
    <lineage>
        <taxon>Bacteria</taxon>
        <taxon>Pseudomonadati</taxon>
        <taxon>Pseudomonadota</taxon>
        <taxon>Gammaproteobacteria</taxon>
        <taxon>Enterobacterales</taxon>
        <taxon>Yersiniaceae</taxon>
        <taxon>Rouxiella</taxon>
    </lineage>
</organism>
<dbReference type="InterPro" id="IPR036390">
    <property type="entry name" value="WH_DNA-bd_sf"/>
</dbReference>
<reference evidence="2" key="1">
    <citation type="submission" date="2020-11" db="EMBL/GenBank/DDBJ databases">
        <authorList>
            <person name="Lee S.D."/>
        </authorList>
    </citation>
    <scope>NUCLEOTIDE SEQUENCE</scope>
    <source>
        <strain evidence="2">SAP-2</strain>
    </source>
</reference>
<proteinExistence type="predicted"/>
<name>A0AA40X236_9GAMM</name>
<comment type="caution">
    <text evidence="2">The sequence shown here is derived from an EMBL/GenBank/DDBJ whole genome shotgun (WGS) entry which is preliminary data.</text>
</comment>
<feature type="domain" description="Transcription regulator PadR N-terminal" evidence="1">
    <location>
        <begin position="31"/>
        <end position="100"/>
    </location>
</feature>
<dbReference type="SUPFAM" id="SSF46785">
    <property type="entry name" value="Winged helix' DNA-binding domain"/>
    <property type="match status" value="1"/>
</dbReference>
<dbReference type="RefSeq" id="WP_194978055.1">
    <property type="nucleotide sequence ID" value="NZ_JADMKS010000004.1"/>
</dbReference>
<protein>
    <submittedName>
        <fullName evidence="2">PadR family transcriptional regulator</fullName>
    </submittedName>
</protein>
<dbReference type="EMBL" id="JADMKS010000004">
    <property type="protein sequence ID" value="MBF6637297.1"/>
    <property type="molecule type" value="Genomic_DNA"/>
</dbReference>
<gene>
    <name evidence="2" type="ORF">ITX54_11585</name>
</gene>
<dbReference type="Proteomes" id="UP000705283">
    <property type="component" value="Unassembled WGS sequence"/>
</dbReference>